<evidence type="ECO:0000256" key="16">
    <source>
        <dbReference type="SAM" id="Phobius"/>
    </source>
</evidence>
<dbReference type="AlphaFoldDB" id="A0A937VYX9"/>
<evidence type="ECO:0000256" key="2">
    <source>
        <dbReference type="ARBA" id="ARBA00004370"/>
    </source>
</evidence>
<feature type="transmembrane region" description="Helical" evidence="16">
    <location>
        <begin position="7"/>
        <end position="27"/>
    </location>
</feature>
<evidence type="ECO:0000256" key="4">
    <source>
        <dbReference type="ARBA" id="ARBA00022670"/>
    </source>
</evidence>
<dbReference type="PROSITE" id="PS00674">
    <property type="entry name" value="AAA"/>
    <property type="match status" value="1"/>
</dbReference>
<dbReference type="EMBL" id="VGLS01000157">
    <property type="protein sequence ID" value="MBM3223532.1"/>
    <property type="molecule type" value="Genomic_DNA"/>
</dbReference>
<dbReference type="GO" id="GO:0005886">
    <property type="term" value="C:plasma membrane"/>
    <property type="evidence" value="ECO:0007669"/>
    <property type="project" value="TreeGrafter"/>
</dbReference>
<keyword evidence="6" id="KW-0479">Metal-binding</keyword>
<dbReference type="Pfam" id="PF06480">
    <property type="entry name" value="FtsH_ext"/>
    <property type="match status" value="1"/>
</dbReference>
<evidence type="ECO:0000256" key="1">
    <source>
        <dbReference type="ARBA" id="ARBA00001947"/>
    </source>
</evidence>
<dbReference type="PANTHER" id="PTHR23076">
    <property type="entry name" value="METALLOPROTEASE M41 FTSH"/>
    <property type="match status" value="1"/>
</dbReference>
<dbReference type="PANTHER" id="PTHR23076:SF97">
    <property type="entry name" value="ATP-DEPENDENT ZINC METALLOPROTEASE YME1L1"/>
    <property type="match status" value="1"/>
</dbReference>
<dbReference type="Proteomes" id="UP000712673">
    <property type="component" value="Unassembled WGS sequence"/>
</dbReference>
<dbReference type="InterPro" id="IPR003960">
    <property type="entry name" value="ATPase_AAA_CS"/>
</dbReference>
<evidence type="ECO:0000256" key="3">
    <source>
        <dbReference type="ARBA" id="ARBA00010044"/>
    </source>
</evidence>
<evidence type="ECO:0000256" key="6">
    <source>
        <dbReference type="ARBA" id="ARBA00022723"/>
    </source>
</evidence>
<evidence type="ECO:0000256" key="7">
    <source>
        <dbReference type="ARBA" id="ARBA00022741"/>
    </source>
</evidence>
<feature type="non-terminal residue" evidence="18">
    <location>
        <position position="410"/>
    </location>
</feature>
<dbReference type="Gene3D" id="3.40.50.300">
    <property type="entry name" value="P-loop containing nucleotide triphosphate hydrolases"/>
    <property type="match status" value="1"/>
</dbReference>
<comment type="similarity">
    <text evidence="15">Belongs to the AAA ATPase family.</text>
</comment>
<evidence type="ECO:0000256" key="9">
    <source>
        <dbReference type="ARBA" id="ARBA00022833"/>
    </source>
</evidence>
<evidence type="ECO:0000256" key="13">
    <source>
        <dbReference type="ARBA" id="ARBA00023136"/>
    </source>
</evidence>
<evidence type="ECO:0000256" key="15">
    <source>
        <dbReference type="RuleBase" id="RU003651"/>
    </source>
</evidence>
<dbReference type="Pfam" id="PF00004">
    <property type="entry name" value="AAA"/>
    <property type="match status" value="1"/>
</dbReference>
<keyword evidence="8" id="KW-0378">Hydrolase</keyword>
<dbReference type="GO" id="GO:0006508">
    <property type="term" value="P:proteolysis"/>
    <property type="evidence" value="ECO:0007669"/>
    <property type="project" value="UniProtKB-KW"/>
</dbReference>
<dbReference type="GO" id="GO:0004222">
    <property type="term" value="F:metalloendopeptidase activity"/>
    <property type="evidence" value="ECO:0007669"/>
    <property type="project" value="InterPro"/>
</dbReference>
<dbReference type="GO" id="GO:0016887">
    <property type="term" value="F:ATP hydrolysis activity"/>
    <property type="evidence" value="ECO:0007669"/>
    <property type="project" value="InterPro"/>
</dbReference>
<keyword evidence="4" id="KW-0645">Protease</keyword>
<dbReference type="GO" id="GO:0004176">
    <property type="term" value="F:ATP-dependent peptidase activity"/>
    <property type="evidence" value="ECO:0007669"/>
    <property type="project" value="InterPro"/>
</dbReference>
<keyword evidence="5 16" id="KW-0812">Transmembrane</keyword>
<dbReference type="FunFam" id="3.40.50.300:FF:000001">
    <property type="entry name" value="ATP-dependent zinc metalloprotease FtsH"/>
    <property type="match status" value="1"/>
</dbReference>
<dbReference type="Pfam" id="PF17862">
    <property type="entry name" value="AAA_lid_3"/>
    <property type="match status" value="1"/>
</dbReference>
<evidence type="ECO:0000256" key="10">
    <source>
        <dbReference type="ARBA" id="ARBA00022840"/>
    </source>
</evidence>
<organism evidence="18 19">
    <name type="scientific">Tectimicrobiota bacterium</name>
    <dbReference type="NCBI Taxonomy" id="2528274"/>
    <lineage>
        <taxon>Bacteria</taxon>
        <taxon>Pseudomonadati</taxon>
        <taxon>Nitrospinota/Tectimicrobiota group</taxon>
        <taxon>Candidatus Tectimicrobiota</taxon>
    </lineage>
</organism>
<dbReference type="SMART" id="SM00382">
    <property type="entry name" value="AAA"/>
    <property type="match status" value="1"/>
</dbReference>
<evidence type="ECO:0000256" key="5">
    <source>
        <dbReference type="ARBA" id="ARBA00022692"/>
    </source>
</evidence>
<evidence type="ECO:0000259" key="17">
    <source>
        <dbReference type="SMART" id="SM00382"/>
    </source>
</evidence>
<sequence length="410" mass="45802">MPPRARFSLWYFFVAVGLLFIIEGYVLSEAVHQLSYSEFKTLIRENKVDTLVLAQDEIRGRLKETRELRGRTTRFFTTVRVEDAELVQLLDQHSVQYAGKVESQWLATLLSWIVPVLLFFGIWMFVFRRMGAGNSVMTLGRNRAKIYGENDVQMTFNDVAGVQEAKDELVEIVEFLRRPEKYQRLGGRIPKGVLLVGPPGTGKTLLARAVAGEAKVPFFSISGSEFVEMIVGVGASRVRDLFAQAERMAPCIVFIDELDAMGKARGTTPLMSGHDEREQTLNQLLVEMDGFDSRKGVCLLAATNRPEILDPALLRPGRFDRQVLVDRPDLRGREEILRLHASKVQLSADVDLRVLASRTPGFVGADLANVINEAALLAARADKDAIAMDDLEEAIERIIAGLEKKARVLS</sequence>
<comment type="similarity">
    <text evidence="14">In the central section; belongs to the AAA ATPase family.</text>
</comment>
<dbReference type="SUPFAM" id="SSF52540">
    <property type="entry name" value="P-loop containing nucleoside triphosphate hydrolases"/>
    <property type="match status" value="1"/>
</dbReference>
<feature type="transmembrane region" description="Helical" evidence="16">
    <location>
        <begin position="105"/>
        <end position="127"/>
    </location>
</feature>
<dbReference type="Gene3D" id="3.30.720.210">
    <property type="match status" value="1"/>
</dbReference>
<dbReference type="FunFam" id="1.10.8.60:FF:000001">
    <property type="entry name" value="ATP-dependent zinc metalloprotease FtsH"/>
    <property type="match status" value="1"/>
</dbReference>
<dbReference type="InterPro" id="IPR027417">
    <property type="entry name" value="P-loop_NTPase"/>
</dbReference>
<comment type="caution">
    <text evidence="18">The sequence shown here is derived from an EMBL/GenBank/DDBJ whole genome shotgun (WGS) entry which is preliminary data.</text>
</comment>
<comment type="cofactor">
    <cofactor evidence="1">
        <name>Zn(2+)</name>
        <dbReference type="ChEBI" id="CHEBI:29105"/>
    </cofactor>
</comment>
<keyword evidence="12 18" id="KW-0482">Metalloprotease</keyword>
<dbReference type="InterPro" id="IPR003593">
    <property type="entry name" value="AAA+_ATPase"/>
</dbReference>
<evidence type="ECO:0000256" key="14">
    <source>
        <dbReference type="ARBA" id="ARBA00061570"/>
    </source>
</evidence>
<protein>
    <submittedName>
        <fullName evidence="18">ATP-dependent zinc metalloprotease FtsH</fullName>
    </submittedName>
</protein>
<evidence type="ECO:0000256" key="8">
    <source>
        <dbReference type="ARBA" id="ARBA00022801"/>
    </source>
</evidence>
<dbReference type="CDD" id="cd19501">
    <property type="entry name" value="RecA-like_FtsH"/>
    <property type="match status" value="1"/>
</dbReference>
<dbReference type="Gene3D" id="1.10.8.60">
    <property type="match status" value="1"/>
</dbReference>
<dbReference type="GO" id="GO:0030163">
    <property type="term" value="P:protein catabolic process"/>
    <property type="evidence" value="ECO:0007669"/>
    <property type="project" value="TreeGrafter"/>
</dbReference>
<dbReference type="GO" id="GO:0005524">
    <property type="term" value="F:ATP binding"/>
    <property type="evidence" value="ECO:0007669"/>
    <property type="project" value="UniProtKB-KW"/>
</dbReference>
<proteinExistence type="inferred from homology"/>
<gene>
    <name evidence="18" type="primary">hflB</name>
    <name evidence="18" type="ORF">FJZ47_07005</name>
</gene>
<keyword evidence="9" id="KW-0862">Zinc</keyword>
<evidence type="ECO:0000256" key="12">
    <source>
        <dbReference type="ARBA" id="ARBA00023049"/>
    </source>
</evidence>
<dbReference type="GO" id="GO:0008270">
    <property type="term" value="F:zinc ion binding"/>
    <property type="evidence" value="ECO:0007669"/>
    <property type="project" value="InterPro"/>
</dbReference>
<evidence type="ECO:0000256" key="11">
    <source>
        <dbReference type="ARBA" id="ARBA00022989"/>
    </source>
</evidence>
<comment type="subcellular location">
    <subcellularLocation>
        <location evidence="2">Membrane</location>
    </subcellularLocation>
</comment>
<keyword evidence="10 15" id="KW-0067">ATP-binding</keyword>
<dbReference type="InterPro" id="IPR011546">
    <property type="entry name" value="Pept_M41_FtsH_extracell"/>
</dbReference>
<keyword evidence="11 16" id="KW-1133">Transmembrane helix</keyword>
<accession>A0A937VYX9</accession>
<dbReference type="InterPro" id="IPR003959">
    <property type="entry name" value="ATPase_AAA_core"/>
</dbReference>
<evidence type="ECO:0000313" key="18">
    <source>
        <dbReference type="EMBL" id="MBM3223532.1"/>
    </source>
</evidence>
<dbReference type="InterPro" id="IPR041569">
    <property type="entry name" value="AAA_lid_3"/>
</dbReference>
<evidence type="ECO:0000313" key="19">
    <source>
        <dbReference type="Proteomes" id="UP000712673"/>
    </source>
</evidence>
<comment type="similarity">
    <text evidence="3">In the C-terminal section; belongs to the peptidase M41 family.</text>
</comment>
<reference evidence="18" key="1">
    <citation type="submission" date="2019-03" db="EMBL/GenBank/DDBJ databases">
        <title>Lake Tanganyika Metagenome-Assembled Genomes (MAGs).</title>
        <authorList>
            <person name="Tran P."/>
        </authorList>
    </citation>
    <scope>NUCLEOTIDE SEQUENCE</scope>
    <source>
        <strain evidence="18">K_DeepCast_65m_m2_066</strain>
    </source>
</reference>
<keyword evidence="13 16" id="KW-0472">Membrane</keyword>
<keyword evidence="7 15" id="KW-0547">Nucleotide-binding</keyword>
<name>A0A937VYX9_UNCTE</name>
<feature type="domain" description="AAA+ ATPase" evidence="17">
    <location>
        <begin position="189"/>
        <end position="329"/>
    </location>
</feature>